<evidence type="ECO:0000313" key="1">
    <source>
        <dbReference type="EMBL" id="PLN79280.1"/>
    </source>
</evidence>
<sequence length="59" mass="6581">MRASDVPGLVLWFRFVKTTLTRIPNSSLVSLLKETPMLSQSQLSVLFARLIKASAFAEN</sequence>
<gene>
    <name evidence="1" type="ORF">BDW42DRAFT_173068</name>
</gene>
<dbReference type="OrthoDB" id="2431938at2759"/>
<keyword evidence="2" id="KW-1185">Reference proteome</keyword>
<protein>
    <submittedName>
        <fullName evidence="1">Uncharacterized protein</fullName>
    </submittedName>
</protein>
<name>A0A2J5HPU1_9EURO</name>
<proteinExistence type="predicted"/>
<evidence type="ECO:0000313" key="2">
    <source>
        <dbReference type="Proteomes" id="UP000235023"/>
    </source>
</evidence>
<dbReference type="Proteomes" id="UP000235023">
    <property type="component" value="Unassembled WGS sequence"/>
</dbReference>
<accession>A0A2J5HPU1</accession>
<dbReference type="AlphaFoldDB" id="A0A2J5HPU1"/>
<reference evidence="2" key="1">
    <citation type="submission" date="2017-12" db="EMBL/GenBank/DDBJ databases">
        <authorList>
            <consortium name="DOE Joint Genome Institute"/>
            <person name="Mondo S.J."/>
            <person name="Kjaerbolling I."/>
            <person name="Vesth T.C."/>
            <person name="Frisvad J.C."/>
            <person name="Nybo J.L."/>
            <person name="Theobald S."/>
            <person name="Kuo A."/>
            <person name="Bowyer P."/>
            <person name="Matsuda Y."/>
            <person name="Lyhne E.K."/>
            <person name="Kogle M.E."/>
            <person name="Clum A."/>
            <person name="Lipzen A."/>
            <person name="Salamov A."/>
            <person name="Ngan C.Y."/>
            <person name="Daum C."/>
            <person name="Chiniquy J."/>
            <person name="Barry K."/>
            <person name="LaButti K."/>
            <person name="Haridas S."/>
            <person name="Simmons B.A."/>
            <person name="Magnuson J.K."/>
            <person name="Mortensen U.H."/>
            <person name="Larsen T.O."/>
            <person name="Grigoriev I.V."/>
            <person name="Baker S.E."/>
            <person name="Andersen M.R."/>
            <person name="Nordberg H.P."/>
            <person name="Cantor M.N."/>
            <person name="Hua S.X."/>
        </authorList>
    </citation>
    <scope>NUCLEOTIDE SEQUENCE [LARGE SCALE GENOMIC DNA]</scope>
    <source>
        <strain evidence="2">IBT 19404</strain>
    </source>
</reference>
<organism evidence="1 2">
    <name type="scientific">Aspergillus taichungensis</name>
    <dbReference type="NCBI Taxonomy" id="482145"/>
    <lineage>
        <taxon>Eukaryota</taxon>
        <taxon>Fungi</taxon>
        <taxon>Dikarya</taxon>
        <taxon>Ascomycota</taxon>
        <taxon>Pezizomycotina</taxon>
        <taxon>Eurotiomycetes</taxon>
        <taxon>Eurotiomycetidae</taxon>
        <taxon>Eurotiales</taxon>
        <taxon>Aspergillaceae</taxon>
        <taxon>Aspergillus</taxon>
        <taxon>Aspergillus subgen. Circumdati</taxon>
    </lineage>
</organism>
<dbReference type="EMBL" id="KZ559562">
    <property type="protein sequence ID" value="PLN79280.1"/>
    <property type="molecule type" value="Genomic_DNA"/>
</dbReference>